<dbReference type="Proteomes" id="UP000186922">
    <property type="component" value="Unassembled WGS sequence"/>
</dbReference>
<proteinExistence type="predicted"/>
<comment type="caution">
    <text evidence="2">The sequence shown here is derived from an EMBL/GenBank/DDBJ whole genome shotgun (WGS) entry which is preliminary data.</text>
</comment>
<dbReference type="EMBL" id="BDGG01000011">
    <property type="protein sequence ID" value="GAV04686.1"/>
    <property type="molecule type" value="Genomic_DNA"/>
</dbReference>
<dbReference type="AlphaFoldDB" id="A0A1D1VUR3"/>
<evidence type="ECO:0000313" key="2">
    <source>
        <dbReference type="EMBL" id="GAV04686.1"/>
    </source>
</evidence>
<sequence>MFLCPNLTMHSPIVALLIGTILCAGGCVPGANGTNGIPAGAPSGPSLKQAGNEFNAGIQSIGNAGATVVKTGAEKVANAVRPVVQPIIAVGSAVGQAGKGIAQAGAQGIQQIGQALHGQ</sequence>
<reference evidence="2 3" key="1">
    <citation type="journal article" date="2016" name="Nat. Commun.">
        <title>Extremotolerant tardigrade genome and improved radiotolerance of human cultured cells by tardigrade-unique protein.</title>
        <authorList>
            <person name="Hashimoto T."/>
            <person name="Horikawa D.D."/>
            <person name="Saito Y."/>
            <person name="Kuwahara H."/>
            <person name="Kozuka-Hata H."/>
            <person name="Shin-I T."/>
            <person name="Minakuchi Y."/>
            <person name="Ohishi K."/>
            <person name="Motoyama A."/>
            <person name="Aizu T."/>
            <person name="Enomoto A."/>
            <person name="Kondo K."/>
            <person name="Tanaka S."/>
            <person name="Hara Y."/>
            <person name="Koshikawa S."/>
            <person name="Sagara H."/>
            <person name="Miura T."/>
            <person name="Yokobori S."/>
            <person name="Miyagawa K."/>
            <person name="Suzuki Y."/>
            <person name="Kubo T."/>
            <person name="Oyama M."/>
            <person name="Kohara Y."/>
            <person name="Fujiyama A."/>
            <person name="Arakawa K."/>
            <person name="Katayama T."/>
            <person name="Toyoda A."/>
            <person name="Kunieda T."/>
        </authorList>
    </citation>
    <scope>NUCLEOTIDE SEQUENCE [LARGE SCALE GENOMIC DNA]</scope>
    <source>
        <strain evidence="2 3">YOKOZUNA-1</strain>
    </source>
</reference>
<evidence type="ECO:0000256" key="1">
    <source>
        <dbReference type="SAM" id="SignalP"/>
    </source>
</evidence>
<feature type="chain" id="PRO_5008898875" evidence="1">
    <location>
        <begin position="34"/>
        <end position="119"/>
    </location>
</feature>
<accession>A0A1D1VUR3</accession>
<evidence type="ECO:0000313" key="3">
    <source>
        <dbReference type="Proteomes" id="UP000186922"/>
    </source>
</evidence>
<feature type="signal peptide" evidence="1">
    <location>
        <begin position="1"/>
        <end position="33"/>
    </location>
</feature>
<gene>
    <name evidence="2" type="primary">RvY_14933</name>
    <name evidence="2" type="synonym">RvY_14933.2</name>
    <name evidence="2" type="ORF">RvY_14933-2</name>
</gene>
<name>A0A1D1VUR3_RAMVA</name>
<keyword evidence="1" id="KW-0732">Signal</keyword>
<organism evidence="2 3">
    <name type="scientific">Ramazzottius varieornatus</name>
    <name type="common">Water bear</name>
    <name type="synonym">Tardigrade</name>
    <dbReference type="NCBI Taxonomy" id="947166"/>
    <lineage>
        <taxon>Eukaryota</taxon>
        <taxon>Metazoa</taxon>
        <taxon>Ecdysozoa</taxon>
        <taxon>Tardigrada</taxon>
        <taxon>Eutardigrada</taxon>
        <taxon>Parachela</taxon>
        <taxon>Hypsibioidea</taxon>
        <taxon>Ramazzottiidae</taxon>
        <taxon>Ramazzottius</taxon>
    </lineage>
</organism>
<keyword evidence="3" id="KW-1185">Reference proteome</keyword>
<protein>
    <submittedName>
        <fullName evidence="2">Uncharacterized protein</fullName>
    </submittedName>
</protein>